<evidence type="ECO:0000256" key="1">
    <source>
        <dbReference type="SAM" id="MobiDB-lite"/>
    </source>
</evidence>
<feature type="compositionally biased region" description="Basic residues" evidence="1">
    <location>
        <begin position="1"/>
        <end position="26"/>
    </location>
</feature>
<dbReference type="Proteomes" id="UP001140949">
    <property type="component" value="Unassembled WGS sequence"/>
</dbReference>
<dbReference type="EMBL" id="JANAVB010009598">
    <property type="protein sequence ID" value="KAJ6839923.1"/>
    <property type="molecule type" value="Genomic_DNA"/>
</dbReference>
<accession>A0AAX6HGC0</accession>
<comment type="caution">
    <text evidence="2">The sequence shown here is derived from an EMBL/GenBank/DDBJ whole genome shotgun (WGS) entry which is preliminary data.</text>
</comment>
<keyword evidence="4" id="KW-1185">Reference proteome</keyword>
<proteinExistence type="predicted"/>
<dbReference type="EMBL" id="JANAVB010009598">
    <property type="protein sequence ID" value="KAJ6839924.1"/>
    <property type="molecule type" value="Genomic_DNA"/>
</dbReference>
<reference evidence="2" key="1">
    <citation type="journal article" date="2023" name="GigaByte">
        <title>Genome assembly of the bearded iris, Iris pallida Lam.</title>
        <authorList>
            <person name="Bruccoleri R.E."/>
            <person name="Oakeley E.J."/>
            <person name="Faust A.M.E."/>
            <person name="Altorfer M."/>
            <person name="Dessus-Babus S."/>
            <person name="Burckhardt D."/>
            <person name="Oertli M."/>
            <person name="Naumann U."/>
            <person name="Petersen F."/>
            <person name="Wong J."/>
        </authorList>
    </citation>
    <scope>NUCLEOTIDE SEQUENCE</scope>
    <source>
        <strain evidence="2">GSM-AAB239-AS_SAM_17_03QT</strain>
    </source>
</reference>
<protein>
    <submittedName>
        <fullName evidence="2">Uncharacterized protein</fullName>
    </submittedName>
</protein>
<dbReference type="AlphaFoldDB" id="A0AAX6HGC0"/>
<gene>
    <name evidence="2" type="ORF">M6B38_311105</name>
    <name evidence="3" type="ORF">M6B38_311110</name>
</gene>
<evidence type="ECO:0000313" key="4">
    <source>
        <dbReference type="Proteomes" id="UP001140949"/>
    </source>
</evidence>
<reference evidence="2" key="2">
    <citation type="submission" date="2023-04" db="EMBL/GenBank/DDBJ databases">
        <authorList>
            <person name="Bruccoleri R.E."/>
            <person name="Oakeley E.J."/>
            <person name="Faust A.-M."/>
            <person name="Dessus-Babus S."/>
            <person name="Altorfer M."/>
            <person name="Burckhardt D."/>
            <person name="Oertli M."/>
            <person name="Naumann U."/>
            <person name="Petersen F."/>
            <person name="Wong J."/>
        </authorList>
    </citation>
    <scope>NUCLEOTIDE SEQUENCE</scope>
    <source>
        <strain evidence="2">GSM-AAB239-AS_SAM_17_03QT</strain>
        <tissue evidence="2">Leaf</tissue>
    </source>
</reference>
<organism evidence="2 4">
    <name type="scientific">Iris pallida</name>
    <name type="common">Sweet iris</name>
    <dbReference type="NCBI Taxonomy" id="29817"/>
    <lineage>
        <taxon>Eukaryota</taxon>
        <taxon>Viridiplantae</taxon>
        <taxon>Streptophyta</taxon>
        <taxon>Embryophyta</taxon>
        <taxon>Tracheophyta</taxon>
        <taxon>Spermatophyta</taxon>
        <taxon>Magnoliopsida</taxon>
        <taxon>Liliopsida</taxon>
        <taxon>Asparagales</taxon>
        <taxon>Iridaceae</taxon>
        <taxon>Iridoideae</taxon>
        <taxon>Irideae</taxon>
        <taxon>Iris</taxon>
    </lineage>
</organism>
<feature type="region of interest" description="Disordered" evidence="1">
    <location>
        <begin position="1"/>
        <end position="27"/>
    </location>
</feature>
<evidence type="ECO:0000313" key="2">
    <source>
        <dbReference type="EMBL" id="KAJ6839923.1"/>
    </source>
</evidence>
<sequence>MKKKEVMKKKKTKKKKTRKKEVKRKAHLEAQAVARSVRQQVVEELEIQWLDKPDLIEIWFKTRGGS</sequence>
<name>A0AAX6HGC0_IRIPA</name>
<evidence type="ECO:0000313" key="3">
    <source>
        <dbReference type="EMBL" id="KAJ6839924.1"/>
    </source>
</evidence>